<name>A0A8B8DME9_CRAVI</name>
<keyword evidence="1" id="KW-0732">Signal</keyword>
<accession>A0A8B8DME9</accession>
<dbReference type="GeneID" id="111127338"/>
<evidence type="ECO:0000256" key="1">
    <source>
        <dbReference type="SAM" id="SignalP"/>
    </source>
</evidence>
<protein>
    <submittedName>
        <fullName evidence="3">Uncharacterized protein LOC111127338</fullName>
    </submittedName>
</protein>
<dbReference type="AlphaFoldDB" id="A0A8B8DME9"/>
<gene>
    <name evidence="3" type="primary">LOC111127338</name>
</gene>
<dbReference type="Proteomes" id="UP000694844">
    <property type="component" value="Chromosome 3"/>
</dbReference>
<reference evidence="3" key="1">
    <citation type="submission" date="2025-08" db="UniProtKB">
        <authorList>
            <consortium name="RefSeq"/>
        </authorList>
    </citation>
    <scope>IDENTIFICATION</scope>
    <source>
        <tissue evidence="3">Whole sample</tissue>
    </source>
</reference>
<feature type="signal peptide" evidence="1">
    <location>
        <begin position="1"/>
        <end position="19"/>
    </location>
</feature>
<keyword evidence="2" id="KW-1185">Reference proteome</keyword>
<sequence>MRLPVVFLLFTFGWTVISGQDDKSCEMLTSGIQRCYASIGIKLPQENIQSVMSVPLDYTEICWMDFTEFFFCYESIIAMCPTYLEVNPLMMSSSSLRSMLYGVCENKEIYKAGLECGESKSDKFHAYLQNCFGLRHFSKAVEAYASRNWTDFCGNLEKEVSCVETILNAFDCGEDFLQVTKNFLYSIQPQTCMDDSTNWDWIRKYGLSKGSKMVPSLFTLLLVVIIAGIV</sequence>
<dbReference type="KEGG" id="cvn:111127338"/>
<evidence type="ECO:0000313" key="3">
    <source>
        <dbReference type="RefSeq" id="XP_022328176.1"/>
    </source>
</evidence>
<dbReference type="OrthoDB" id="6130841at2759"/>
<dbReference type="RefSeq" id="XP_022328176.1">
    <property type="nucleotide sequence ID" value="XM_022472468.1"/>
</dbReference>
<evidence type="ECO:0000313" key="2">
    <source>
        <dbReference type="Proteomes" id="UP000694844"/>
    </source>
</evidence>
<organism evidence="2 3">
    <name type="scientific">Crassostrea virginica</name>
    <name type="common">Eastern oyster</name>
    <dbReference type="NCBI Taxonomy" id="6565"/>
    <lineage>
        <taxon>Eukaryota</taxon>
        <taxon>Metazoa</taxon>
        <taxon>Spiralia</taxon>
        <taxon>Lophotrochozoa</taxon>
        <taxon>Mollusca</taxon>
        <taxon>Bivalvia</taxon>
        <taxon>Autobranchia</taxon>
        <taxon>Pteriomorphia</taxon>
        <taxon>Ostreida</taxon>
        <taxon>Ostreoidea</taxon>
        <taxon>Ostreidae</taxon>
        <taxon>Crassostrea</taxon>
    </lineage>
</organism>
<proteinExistence type="predicted"/>
<feature type="chain" id="PRO_5034006922" evidence="1">
    <location>
        <begin position="20"/>
        <end position="230"/>
    </location>
</feature>